<keyword evidence="18" id="KW-0862">Zinc</keyword>
<feature type="domain" description="CoA carboxyltransferase C-terminal" evidence="21">
    <location>
        <begin position="298"/>
        <end position="541"/>
    </location>
</feature>
<evidence type="ECO:0000256" key="3">
    <source>
        <dbReference type="ARBA" id="ARBA00006276"/>
    </source>
</evidence>
<evidence type="ECO:0000256" key="8">
    <source>
        <dbReference type="ARBA" id="ARBA00022679"/>
    </source>
</evidence>
<feature type="region of interest" description="Disordered" evidence="19">
    <location>
        <begin position="280"/>
        <end position="305"/>
    </location>
</feature>
<dbReference type="AlphaFoldDB" id="A0A927MIW4"/>
<evidence type="ECO:0000256" key="7">
    <source>
        <dbReference type="ARBA" id="ARBA00022516"/>
    </source>
</evidence>
<dbReference type="PANTHER" id="PTHR42853">
    <property type="entry name" value="ACETYL-COENZYME A CARBOXYLASE CARBOXYL TRANSFERASE SUBUNIT ALPHA"/>
    <property type="match status" value="1"/>
</dbReference>
<evidence type="ECO:0000256" key="6">
    <source>
        <dbReference type="ARBA" id="ARBA00022490"/>
    </source>
</evidence>
<keyword evidence="14 17" id="KW-0275">Fatty acid biosynthesis</keyword>
<reference evidence="22" key="1">
    <citation type="submission" date="2020-10" db="EMBL/GenBank/DDBJ databases">
        <title>Sequencing the genomes of 1000 actinobacteria strains.</title>
        <authorList>
            <person name="Klenk H.-P."/>
        </authorList>
    </citation>
    <scope>NUCLEOTIDE SEQUENCE</scope>
    <source>
        <strain evidence="22">DSM 46832</strain>
    </source>
</reference>
<comment type="function">
    <text evidence="17">Component of the acetyl coenzyme A carboxylase (ACC) complex. First, biotin carboxylase catalyzes the carboxylation of biotin on its carrier protein (BCCP) and then the CO(2) group is transferred by the carboxyltransferase to acetyl-CoA to form malonyl-CoA.</text>
</comment>
<keyword evidence="11 17" id="KW-0276">Fatty acid metabolism</keyword>
<dbReference type="GO" id="GO:0009317">
    <property type="term" value="C:acetyl-CoA carboxylase complex"/>
    <property type="evidence" value="ECO:0007669"/>
    <property type="project" value="InterPro"/>
</dbReference>
<dbReference type="RefSeq" id="WP_192770970.1">
    <property type="nucleotide sequence ID" value="NZ_JADBEB010000001.1"/>
</dbReference>
<evidence type="ECO:0000256" key="16">
    <source>
        <dbReference type="ARBA" id="ARBA00049152"/>
    </source>
</evidence>
<feature type="compositionally biased region" description="Basic and acidic residues" evidence="19">
    <location>
        <begin position="585"/>
        <end position="596"/>
    </location>
</feature>
<dbReference type="EC" id="2.1.3.15" evidence="17"/>
<dbReference type="HAMAP" id="MF_01395">
    <property type="entry name" value="AcetylCoA_CT_beta"/>
    <property type="match status" value="1"/>
</dbReference>
<comment type="cofactor">
    <cofactor evidence="18">
        <name>Zn(2+)</name>
        <dbReference type="ChEBI" id="CHEBI:29105"/>
    </cofactor>
    <text evidence="18">Binds 1 zinc ion per subunit.</text>
</comment>
<dbReference type="NCBIfam" id="NF041504">
    <property type="entry name" value="AccA_sub"/>
    <property type="match status" value="1"/>
</dbReference>
<keyword evidence="9 17" id="KW-0547">Nucleotide-binding</keyword>
<evidence type="ECO:0000256" key="4">
    <source>
        <dbReference type="ARBA" id="ARBA00010284"/>
    </source>
</evidence>
<dbReference type="GO" id="GO:0008270">
    <property type="term" value="F:zinc ion binding"/>
    <property type="evidence" value="ECO:0007669"/>
    <property type="project" value="UniProtKB-UniRule"/>
</dbReference>
<dbReference type="GO" id="GO:0005524">
    <property type="term" value="F:ATP binding"/>
    <property type="evidence" value="ECO:0007669"/>
    <property type="project" value="UniProtKB-KW"/>
</dbReference>
<proteinExistence type="inferred from homology"/>
<comment type="caution">
    <text evidence="22">The sequence shown here is derived from an EMBL/GenBank/DDBJ whole genome shotgun (WGS) entry which is preliminary data.</text>
</comment>
<comment type="subcellular location">
    <subcellularLocation>
        <location evidence="1 17">Cytoplasm</location>
    </subcellularLocation>
</comment>
<feature type="binding site" evidence="18">
    <location>
        <position position="42"/>
    </location>
    <ligand>
        <name>Zn(2+)</name>
        <dbReference type="ChEBI" id="CHEBI:29105"/>
    </ligand>
</feature>
<evidence type="ECO:0000256" key="15">
    <source>
        <dbReference type="ARBA" id="ARBA00025280"/>
    </source>
</evidence>
<keyword evidence="22" id="KW-0436">Ligase</keyword>
<evidence type="ECO:0000259" key="21">
    <source>
        <dbReference type="PROSITE" id="PS50989"/>
    </source>
</evidence>
<evidence type="ECO:0000256" key="17">
    <source>
        <dbReference type="HAMAP-Rule" id="MF_00823"/>
    </source>
</evidence>
<comment type="similarity">
    <text evidence="4">In the N-terminal section; belongs to the AccD/PCCB family.</text>
</comment>
<evidence type="ECO:0000256" key="2">
    <source>
        <dbReference type="ARBA" id="ARBA00004956"/>
    </source>
</evidence>
<comment type="subunit">
    <text evidence="17">Acetyl-CoA carboxylase is a heterohexamer composed of biotin carboxyl carrier protein (AccB), biotin carboxylase (AccC) and two subunits each of ACCase subunit alpha (AccA) and ACCase subunit beta (AccD).</text>
</comment>
<keyword evidence="10 18" id="KW-0863">Zinc-finger</keyword>
<dbReference type="GO" id="GO:0006633">
    <property type="term" value="P:fatty acid biosynthetic process"/>
    <property type="evidence" value="ECO:0007669"/>
    <property type="project" value="UniProtKB-KW"/>
</dbReference>
<keyword evidence="18" id="KW-0479">Metal-binding</keyword>
<dbReference type="Pfam" id="PF03255">
    <property type="entry name" value="ACCA"/>
    <property type="match status" value="1"/>
</dbReference>
<feature type="binding site" evidence="18">
    <location>
        <position position="39"/>
    </location>
    <ligand>
        <name>Zn(2+)</name>
        <dbReference type="ChEBI" id="CHEBI:29105"/>
    </ligand>
</feature>
<dbReference type="GO" id="GO:0003989">
    <property type="term" value="F:acetyl-CoA carboxylase activity"/>
    <property type="evidence" value="ECO:0007669"/>
    <property type="project" value="InterPro"/>
</dbReference>
<evidence type="ECO:0000259" key="20">
    <source>
        <dbReference type="PROSITE" id="PS50980"/>
    </source>
</evidence>
<evidence type="ECO:0000256" key="1">
    <source>
        <dbReference type="ARBA" id="ARBA00004496"/>
    </source>
</evidence>
<comment type="similarity">
    <text evidence="18">Belongs to the AccD/PCCB family.</text>
</comment>
<dbReference type="InterPro" id="IPR000438">
    <property type="entry name" value="Acetyl_CoA_COase_Trfase_b_su"/>
</dbReference>
<keyword evidence="7 17" id="KW-0444">Lipid biosynthesis</keyword>
<dbReference type="InterPro" id="IPR011762">
    <property type="entry name" value="COA_CT_N"/>
</dbReference>
<evidence type="ECO:0000256" key="11">
    <source>
        <dbReference type="ARBA" id="ARBA00022832"/>
    </source>
</evidence>
<comment type="subunit">
    <text evidence="5">Acetyl-CoA carboxylase is a heterotetramer composed of biotin carboxyl carrier protein (AccB), biotin carboxylase (AccC) and two subunits of ACCase subunit beta/alpha.</text>
</comment>
<dbReference type="InterPro" id="IPR029045">
    <property type="entry name" value="ClpP/crotonase-like_dom_sf"/>
</dbReference>
<dbReference type="PROSITE" id="PS50980">
    <property type="entry name" value="COA_CT_NTER"/>
    <property type="match status" value="1"/>
</dbReference>
<keyword evidence="23" id="KW-1185">Reference proteome</keyword>
<dbReference type="Proteomes" id="UP000649753">
    <property type="component" value="Unassembled WGS sequence"/>
</dbReference>
<evidence type="ECO:0000256" key="10">
    <source>
        <dbReference type="ARBA" id="ARBA00022771"/>
    </source>
</evidence>
<feature type="binding site" evidence="18">
    <location>
        <position position="20"/>
    </location>
    <ligand>
        <name>Zn(2+)</name>
        <dbReference type="ChEBI" id="CHEBI:29105"/>
    </ligand>
</feature>
<organism evidence="22 23">
    <name type="scientific">Plantactinospora soyae</name>
    <dbReference type="NCBI Taxonomy" id="1544732"/>
    <lineage>
        <taxon>Bacteria</taxon>
        <taxon>Bacillati</taxon>
        <taxon>Actinomycetota</taxon>
        <taxon>Actinomycetes</taxon>
        <taxon>Micromonosporales</taxon>
        <taxon>Micromonosporaceae</taxon>
        <taxon>Plantactinospora</taxon>
    </lineage>
</organism>
<keyword evidence="8 17" id="KW-0808">Transferase</keyword>
<dbReference type="Pfam" id="PF01039">
    <property type="entry name" value="Carboxyl_trans"/>
    <property type="match status" value="1"/>
</dbReference>
<dbReference type="SUPFAM" id="SSF52096">
    <property type="entry name" value="ClpP/crotonase"/>
    <property type="match status" value="2"/>
</dbReference>
<comment type="similarity">
    <text evidence="3">In the C-terminal section; belongs to the AccA family.</text>
</comment>
<name>A0A927MIW4_9ACTN</name>
<dbReference type="Gene3D" id="3.90.226.10">
    <property type="entry name" value="2-enoyl-CoA Hydratase, Chain A, domain 1"/>
    <property type="match status" value="2"/>
</dbReference>
<feature type="region of interest" description="Disordered" evidence="19">
    <location>
        <begin position="569"/>
        <end position="596"/>
    </location>
</feature>
<accession>A0A927MIW4</accession>
<evidence type="ECO:0000256" key="18">
    <source>
        <dbReference type="HAMAP-Rule" id="MF_01395"/>
    </source>
</evidence>
<dbReference type="InterPro" id="IPR034733">
    <property type="entry name" value="AcCoA_carboxyl_beta"/>
</dbReference>
<dbReference type="GO" id="GO:2001295">
    <property type="term" value="P:malonyl-CoA biosynthetic process"/>
    <property type="evidence" value="ECO:0007669"/>
    <property type="project" value="UniProtKB-UniRule"/>
</dbReference>
<keyword evidence="13 17" id="KW-0443">Lipid metabolism</keyword>
<dbReference type="InterPro" id="IPR011763">
    <property type="entry name" value="COA_CT_C"/>
</dbReference>
<protein>
    <recommendedName>
        <fullName evidence="17 18">Multifunctional fusion protein</fullName>
    </recommendedName>
    <domain>
        <recommendedName>
            <fullName evidence="17">Acetyl-coenzyme A carboxylase carboxyl transferase subunit alpha</fullName>
            <shortName evidence="17">ACCase subunit alpha</shortName>
            <shortName evidence="17">Acetyl-CoA carboxylase carboxyltransferase subunit alpha</shortName>
            <ecNumber evidence="17">2.1.3.15</ecNumber>
        </recommendedName>
    </domain>
    <domain>
        <recommendedName>
            <fullName evidence="18">Acetyl-coenzyme A carboxylase carboxyl transferase subunit beta</fullName>
            <shortName evidence="18">ACCase subunit beta</shortName>
            <shortName evidence="18">Acetyl-CoA carboxylase carboxyltransferase subunit beta</shortName>
        </recommendedName>
    </domain>
</protein>
<evidence type="ECO:0000256" key="13">
    <source>
        <dbReference type="ARBA" id="ARBA00023098"/>
    </source>
</evidence>
<feature type="compositionally biased region" description="Basic and acidic residues" evidence="19">
    <location>
        <begin position="292"/>
        <end position="303"/>
    </location>
</feature>
<dbReference type="EMBL" id="JADBEB010000001">
    <property type="protein sequence ID" value="MBE1491995.1"/>
    <property type="molecule type" value="Genomic_DNA"/>
</dbReference>
<dbReference type="HAMAP" id="MF_00823">
    <property type="entry name" value="AcetylCoA_CT_alpha"/>
    <property type="match status" value="1"/>
</dbReference>
<feature type="zinc finger region" description="C4-type" evidence="18">
    <location>
        <begin position="20"/>
        <end position="42"/>
    </location>
</feature>
<evidence type="ECO:0000313" key="23">
    <source>
        <dbReference type="Proteomes" id="UP000649753"/>
    </source>
</evidence>
<evidence type="ECO:0000256" key="9">
    <source>
        <dbReference type="ARBA" id="ARBA00022741"/>
    </source>
</evidence>
<feature type="domain" description="CoA carboxyltransferase N-terminal" evidence="20">
    <location>
        <begin position="16"/>
        <end position="285"/>
    </location>
</feature>
<dbReference type="PROSITE" id="PS50989">
    <property type="entry name" value="COA_CT_CTER"/>
    <property type="match status" value="1"/>
</dbReference>
<evidence type="ECO:0000256" key="19">
    <source>
        <dbReference type="SAM" id="MobiDB-lite"/>
    </source>
</evidence>
<sequence>MTASTLDLINGLPDGVWRPCPRCAALLHSDRVVRALHTCPECGHHLPLRAEDRIALLVDPDSFVEHDADLAPADPLEFTDRIPYPERLARAQARTGRADGAVLGLATIGGHRVALVVLDFAFLGGSMGSVVGEKVARAAETALDHAVPLIAVSASGGARMQEGVLSLLQMAKTSAAIRLLRDAGVPYLSVLTDPVYGGVAASFASLGDVIIAEEGARAGFAGPRVIEQTIRQPLPDGFQTARFLHEHGHVDLVVRRQELRGVLTRLVGFCADSALAGTPGTGSRVGTGARACPRDAGRDERRAPVAPDAWAAVARARAADRPTARQHIDQIFTDFVELHGDRWERDDPAIVGGLARLDGLPVVVVGHAKGRDTRENVANNFGMPHPAGYRKVMRLFGLAERWGVPVVTLVDTPGAYPGLAAEEGNQSAAIAETLALAAGLRTPVVAVITGEGGSGGALALAVADRLLIQENGIFSVISPEGCAAILFGDAGLAPVAARALRLRADDLHRLGVVDEIVPEPAGDPARSSALLAAAVGRLLRQLAAVPADELMAARYRRLRSYGVLAPGGTGTGRLDAESGTGTGRLDAEPWKEGAHV</sequence>
<comment type="similarity">
    <text evidence="17">Belongs to the AccA family.</text>
</comment>
<comment type="function">
    <text evidence="15 18">Component of the acetyl coenzyme A carboxylase (ACC) complex. Biotin carboxylase (BC) catalyzes the carboxylation of biotin on its carrier protein (BCCP) and then the CO(2) group is transferred by the transcarboxylase to acetyl-CoA to form malonyl-CoA.</text>
</comment>
<gene>
    <name evidence="18" type="primary">accD</name>
    <name evidence="17" type="synonym">accA</name>
    <name evidence="22" type="ORF">H4W31_007633</name>
</gene>
<dbReference type="PRINTS" id="PR01069">
    <property type="entry name" value="ACCCTRFRASEA"/>
</dbReference>
<comment type="catalytic activity">
    <reaction evidence="16 17">
        <text>N(6)-carboxybiotinyl-L-lysyl-[protein] + acetyl-CoA = N(6)-biotinyl-L-lysyl-[protein] + malonyl-CoA</text>
        <dbReference type="Rhea" id="RHEA:54728"/>
        <dbReference type="Rhea" id="RHEA-COMP:10505"/>
        <dbReference type="Rhea" id="RHEA-COMP:10506"/>
        <dbReference type="ChEBI" id="CHEBI:57288"/>
        <dbReference type="ChEBI" id="CHEBI:57384"/>
        <dbReference type="ChEBI" id="CHEBI:83144"/>
        <dbReference type="ChEBI" id="CHEBI:83145"/>
        <dbReference type="EC" id="2.1.3.15"/>
    </reaction>
</comment>
<keyword evidence="12 17" id="KW-0067">ATP-binding</keyword>
<evidence type="ECO:0000313" key="22">
    <source>
        <dbReference type="EMBL" id="MBE1491995.1"/>
    </source>
</evidence>
<dbReference type="NCBIfam" id="TIGR00515">
    <property type="entry name" value="accD"/>
    <property type="match status" value="1"/>
</dbReference>
<evidence type="ECO:0000256" key="12">
    <source>
        <dbReference type="ARBA" id="ARBA00022840"/>
    </source>
</evidence>
<keyword evidence="6 17" id="KW-0963">Cytoplasm</keyword>
<feature type="binding site" evidence="18">
    <location>
        <position position="23"/>
    </location>
    <ligand>
        <name>Zn(2+)</name>
        <dbReference type="ChEBI" id="CHEBI:29105"/>
    </ligand>
</feature>
<dbReference type="GO" id="GO:0016743">
    <property type="term" value="F:carboxyl- or carbamoyltransferase activity"/>
    <property type="evidence" value="ECO:0007669"/>
    <property type="project" value="UniProtKB-UniRule"/>
</dbReference>
<dbReference type="InterPro" id="IPR001095">
    <property type="entry name" value="Acetyl_CoA_COase_a_su"/>
</dbReference>
<evidence type="ECO:0000256" key="14">
    <source>
        <dbReference type="ARBA" id="ARBA00023160"/>
    </source>
</evidence>
<comment type="pathway">
    <text evidence="2 17">Lipid metabolism; malonyl-CoA biosynthesis; malonyl-CoA from acetyl-CoA: step 1/1.</text>
</comment>
<dbReference type="PANTHER" id="PTHR42853:SF3">
    <property type="entry name" value="ACETYL-COENZYME A CARBOXYLASE CARBOXYL TRANSFERASE SUBUNIT ALPHA, CHLOROPLASTIC"/>
    <property type="match status" value="1"/>
</dbReference>
<evidence type="ECO:0000256" key="5">
    <source>
        <dbReference type="ARBA" id="ARBA00011664"/>
    </source>
</evidence>